<sequence length="293" mass="31261">MRIPGAPGGSPKSLPAVHCGEFVLSLAQPRIMGILNVTPDSFSDGGMHRDALAAITCGQALVAQGADLIDVGGESTRPGAPEVELAEELRRVIPVIEGLVNTLKVPVSIDTRHPQVMQAAIRAGATLINDIEALQAPGALDCVLEHEVGICLMHMQGHPLTMQQLPHYPLGVVTEVCHFLAERVALLEQYGVERARILIDPGFGFGKTRAHNLTLLQQLPVLVDLGYPVLVGLSRKSMLVGQPGISPRERLGASLAAACWAIQAGAHILRVHDVAATRQAVDLWMNTLTVEEQ</sequence>
<dbReference type="Pfam" id="PF00809">
    <property type="entry name" value="Pterin_bind"/>
    <property type="match status" value="1"/>
</dbReference>
<gene>
    <name evidence="11" type="primary">folP</name>
    <name evidence="11" type="ORF">FEMY_01030</name>
</gene>
<dbReference type="PROSITE" id="PS50972">
    <property type="entry name" value="PTERIN_BINDING"/>
    <property type="match status" value="1"/>
</dbReference>
<dbReference type="CDD" id="cd00739">
    <property type="entry name" value="DHPS"/>
    <property type="match status" value="1"/>
</dbReference>
<feature type="domain" description="Pterin-binding" evidence="10">
    <location>
        <begin position="29"/>
        <end position="282"/>
    </location>
</feature>
<dbReference type="InterPro" id="IPR011005">
    <property type="entry name" value="Dihydropteroate_synth-like_sf"/>
</dbReference>
<evidence type="ECO:0000256" key="1">
    <source>
        <dbReference type="ARBA" id="ARBA00000012"/>
    </source>
</evidence>
<reference evidence="11 12" key="1">
    <citation type="submission" date="2016-01" db="EMBL/GenBank/DDBJ databases">
        <title>Genome sequence of the acidophilic iron oxidising Ferrovum strain Z-31.</title>
        <authorList>
            <person name="Poehlein A."/>
            <person name="Ullrich S.R."/>
            <person name="Schloemann M."/>
            <person name="Muehling M."/>
            <person name="Daniel R."/>
        </authorList>
    </citation>
    <scope>NUCLEOTIDE SEQUENCE [LARGE SCALE GENOMIC DNA]</scope>
    <source>
        <strain evidence="11 12">Z-31</strain>
    </source>
</reference>
<keyword evidence="12" id="KW-1185">Reference proteome</keyword>
<evidence type="ECO:0000256" key="6">
    <source>
        <dbReference type="ARBA" id="ARBA00022723"/>
    </source>
</evidence>
<evidence type="ECO:0000313" key="12">
    <source>
        <dbReference type="Proteomes" id="UP000075653"/>
    </source>
</evidence>
<dbReference type="EMBL" id="LRRD01000002">
    <property type="protein sequence ID" value="KXW59313.1"/>
    <property type="molecule type" value="Genomic_DNA"/>
</dbReference>
<evidence type="ECO:0000256" key="9">
    <source>
        <dbReference type="RuleBase" id="RU361205"/>
    </source>
</evidence>
<evidence type="ECO:0000256" key="5">
    <source>
        <dbReference type="ARBA" id="ARBA00022679"/>
    </source>
</evidence>
<evidence type="ECO:0000256" key="3">
    <source>
        <dbReference type="ARBA" id="ARBA00004763"/>
    </source>
</evidence>
<comment type="function">
    <text evidence="9">Catalyzes the condensation of para-aminobenzoate (pABA) with 6-hydroxymethyl-7,8-dihydropterin diphosphate (DHPt-PP) to form 7,8-dihydropteroate (H2Pte), the immediate precursor of folate derivatives.</text>
</comment>
<proteinExistence type="inferred from homology"/>
<comment type="similarity">
    <text evidence="9">Belongs to the DHPS family.</text>
</comment>
<dbReference type="PROSITE" id="PS00793">
    <property type="entry name" value="DHPS_2"/>
    <property type="match status" value="1"/>
</dbReference>
<comment type="pathway">
    <text evidence="3 9">Cofactor biosynthesis; tetrahydrofolate biosynthesis; 7,8-dihydrofolate from 2-amino-4-hydroxy-6-hydroxymethyl-7,8-dihydropteridine diphosphate and 4-aminobenzoate: step 1/2.</text>
</comment>
<dbReference type="GO" id="GO:0046872">
    <property type="term" value="F:metal ion binding"/>
    <property type="evidence" value="ECO:0007669"/>
    <property type="project" value="UniProtKB-KW"/>
</dbReference>
<keyword evidence="8 9" id="KW-0289">Folate biosynthesis</keyword>
<keyword evidence="6 9" id="KW-0479">Metal-binding</keyword>
<keyword evidence="5 9" id="KW-0808">Transferase</keyword>
<dbReference type="InterPro" id="IPR006390">
    <property type="entry name" value="DHP_synth_dom"/>
</dbReference>
<evidence type="ECO:0000256" key="7">
    <source>
        <dbReference type="ARBA" id="ARBA00022842"/>
    </source>
</evidence>
<dbReference type="PATRIC" id="fig|1789004.3.peg.103"/>
<comment type="caution">
    <text evidence="11">The sequence shown here is derived from an EMBL/GenBank/DDBJ whole genome shotgun (WGS) entry which is preliminary data.</text>
</comment>
<evidence type="ECO:0000313" key="11">
    <source>
        <dbReference type="EMBL" id="KXW59313.1"/>
    </source>
</evidence>
<comment type="cofactor">
    <cofactor evidence="2 9">
        <name>Mg(2+)</name>
        <dbReference type="ChEBI" id="CHEBI:18420"/>
    </cofactor>
</comment>
<dbReference type="GO" id="GO:0004156">
    <property type="term" value="F:dihydropteroate synthase activity"/>
    <property type="evidence" value="ECO:0007669"/>
    <property type="project" value="UniProtKB-EC"/>
</dbReference>
<dbReference type="NCBIfam" id="TIGR01496">
    <property type="entry name" value="DHPS"/>
    <property type="match status" value="1"/>
</dbReference>
<dbReference type="AlphaFoldDB" id="A0A149W1G6"/>
<name>A0A149W1G6_9PROT</name>
<dbReference type="SUPFAM" id="SSF51717">
    <property type="entry name" value="Dihydropteroate synthetase-like"/>
    <property type="match status" value="1"/>
</dbReference>
<dbReference type="EC" id="2.5.1.15" evidence="4 9"/>
<dbReference type="Gene3D" id="3.20.20.20">
    <property type="entry name" value="Dihydropteroate synthase-like"/>
    <property type="match status" value="1"/>
</dbReference>
<dbReference type="PANTHER" id="PTHR20941:SF1">
    <property type="entry name" value="FOLIC ACID SYNTHESIS PROTEIN FOL1"/>
    <property type="match status" value="1"/>
</dbReference>
<dbReference type="GO" id="GO:0046654">
    <property type="term" value="P:tetrahydrofolate biosynthetic process"/>
    <property type="evidence" value="ECO:0007669"/>
    <property type="project" value="UniProtKB-UniPathway"/>
</dbReference>
<evidence type="ECO:0000259" key="10">
    <source>
        <dbReference type="PROSITE" id="PS50972"/>
    </source>
</evidence>
<dbReference type="STRING" id="1789004.FEMY_01030"/>
<dbReference type="UniPathway" id="UPA00077">
    <property type="reaction ID" value="UER00156"/>
</dbReference>
<dbReference type="PROSITE" id="PS00792">
    <property type="entry name" value="DHPS_1"/>
    <property type="match status" value="1"/>
</dbReference>
<dbReference type="GO" id="GO:0046656">
    <property type="term" value="P:folic acid biosynthetic process"/>
    <property type="evidence" value="ECO:0007669"/>
    <property type="project" value="UniProtKB-KW"/>
</dbReference>
<dbReference type="Proteomes" id="UP000075653">
    <property type="component" value="Unassembled WGS sequence"/>
</dbReference>
<dbReference type="GO" id="GO:0005829">
    <property type="term" value="C:cytosol"/>
    <property type="evidence" value="ECO:0007669"/>
    <property type="project" value="TreeGrafter"/>
</dbReference>
<accession>A0A149W1G6</accession>
<evidence type="ECO:0000256" key="2">
    <source>
        <dbReference type="ARBA" id="ARBA00001946"/>
    </source>
</evidence>
<dbReference type="PANTHER" id="PTHR20941">
    <property type="entry name" value="FOLATE SYNTHESIS PROTEINS"/>
    <property type="match status" value="1"/>
</dbReference>
<comment type="catalytic activity">
    <reaction evidence="1">
        <text>(7,8-dihydropterin-6-yl)methyl diphosphate + 4-aminobenzoate = 7,8-dihydropteroate + diphosphate</text>
        <dbReference type="Rhea" id="RHEA:19949"/>
        <dbReference type="ChEBI" id="CHEBI:17836"/>
        <dbReference type="ChEBI" id="CHEBI:17839"/>
        <dbReference type="ChEBI" id="CHEBI:33019"/>
        <dbReference type="ChEBI" id="CHEBI:72950"/>
        <dbReference type="EC" id="2.5.1.15"/>
    </reaction>
</comment>
<protein>
    <recommendedName>
        <fullName evidence="4 9">Dihydropteroate synthase</fullName>
        <shortName evidence="9">DHPS</shortName>
        <ecNumber evidence="4 9">2.5.1.15</ecNumber>
    </recommendedName>
    <alternativeName>
        <fullName evidence="9">Dihydropteroate pyrophosphorylase</fullName>
    </alternativeName>
</protein>
<evidence type="ECO:0000256" key="8">
    <source>
        <dbReference type="ARBA" id="ARBA00022909"/>
    </source>
</evidence>
<dbReference type="InterPro" id="IPR045031">
    <property type="entry name" value="DHP_synth-like"/>
</dbReference>
<dbReference type="InterPro" id="IPR000489">
    <property type="entry name" value="Pterin-binding_dom"/>
</dbReference>
<keyword evidence="7 9" id="KW-0460">Magnesium</keyword>
<evidence type="ECO:0000256" key="4">
    <source>
        <dbReference type="ARBA" id="ARBA00012458"/>
    </source>
</evidence>
<organism evidence="11 12">
    <name type="scientific">Ferrovum myxofaciens</name>
    <dbReference type="NCBI Taxonomy" id="416213"/>
    <lineage>
        <taxon>Bacteria</taxon>
        <taxon>Pseudomonadati</taxon>
        <taxon>Pseudomonadota</taxon>
        <taxon>Betaproteobacteria</taxon>
        <taxon>Ferrovales</taxon>
        <taxon>Ferrovaceae</taxon>
        <taxon>Ferrovum</taxon>
    </lineage>
</organism>